<feature type="non-terminal residue" evidence="1">
    <location>
        <position position="23"/>
    </location>
</feature>
<reference evidence="1 2" key="1">
    <citation type="journal article" date="2018" name="Front. Plant Sci.">
        <title>Red Clover (Trifolium pratense) and Zigzag Clover (T. medium) - A Picture of Genomic Similarities and Differences.</title>
        <authorList>
            <person name="Dluhosova J."/>
            <person name="Istvanek J."/>
            <person name="Nedelnik J."/>
            <person name="Repkova J."/>
        </authorList>
    </citation>
    <scope>NUCLEOTIDE SEQUENCE [LARGE SCALE GENOMIC DNA]</scope>
    <source>
        <strain evidence="2">cv. 10/8</strain>
        <tissue evidence="1">Leaf</tissue>
    </source>
</reference>
<evidence type="ECO:0000313" key="2">
    <source>
        <dbReference type="Proteomes" id="UP000265520"/>
    </source>
</evidence>
<evidence type="ECO:0000313" key="1">
    <source>
        <dbReference type="EMBL" id="MCI40961.1"/>
    </source>
</evidence>
<accession>A0A392RWE9</accession>
<comment type="caution">
    <text evidence="1">The sequence shown here is derived from an EMBL/GenBank/DDBJ whole genome shotgun (WGS) entry which is preliminary data.</text>
</comment>
<dbReference type="EMBL" id="LXQA010285931">
    <property type="protein sequence ID" value="MCI40961.1"/>
    <property type="molecule type" value="Genomic_DNA"/>
</dbReference>
<sequence>MVLPFQPLSITFDEIRYAVDMPQ</sequence>
<keyword evidence="2" id="KW-1185">Reference proteome</keyword>
<proteinExistence type="predicted"/>
<dbReference type="Proteomes" id="UP000265520">
    <property type="component" value="Unassembled WGS sequence"/>
</dbReference>
<name>A0A392RWE9_9FABA</name>
<dbReference type="AlphaFoldDB" id="A0A392RWE9"/>
<organism evidence="1 2">
    <name type="scientific">Trifolium medium</name>
    <dbReference type="NCBI Taxonomy" id="97028"/>
    <lineage>
        <taxon>Eukaryota</taxon>
        <taxon>Viridiplantae</taxon>
        <taxon>Streptophyta</taxon>
        <taxon>Embryophyta</taxon>
        <taxon>Tracheophyta</taxon>
        <taxon>Spermatophyta</taxon>
        <taxon>Magnoliopsida</taxon>
        <taxon>eudicotyledons</taxon>
        <taxon>Gunneridae</taxon>
        <taxon>Pentapetalae</taxon>
        <taxon>rosids</taxon>
        <taxon>fabids</taxon>
        <taxon>Fabales</taxon>
        <taxon>Fabaceae</taxon>
        <taxon>Papilionoideae</taxon>
        <taxon>50 kb inversion clade</taxon>
        <taxon>NPAAA clade</taxon>
        <taxon>Hologalegina</taxon>
        <taxon>IRL clade</taxon>
        <taxon>Trifolieae</taxon>
        <taxon>Trifolium</taxon>
    </lineage>
</organism>
<protein>
    <submittedName>
        <fullName evidence="1">Uncharacterized protein</fullName>
    </submittedName>
</protein>